<dbReference type="Proteomes" id="UP000005737">
    <property type="component" value="Unassembled WGS sequence"/>
</dbReference>
<dbReference type="STRING" id="183.GCA_002009735_03266"/>
<dbReference type="GO" id="GO:0016740">
    <property type="term" value="F:transferase activity"/>
    <property type="evidence" value="ECO:0007669"/>
    <property type="project" value="UniProtKB-KW"/>
</dbReference>
<keyword evidence="2" id="KW-1185">Reference proteome</keyword>
<organism evidence="1 2">
    <name type="scientific">Leptonema illini DSM 21528</name>
    <dbReference type="NCBI Taxonomy" id="929563"/>
    <lineage>
        <taxon>Bacteria</taxon>
        <taxon>Pseudomonadati</taxon>
        <taxon>Spirochaetota</taxon>
        <taxon>Spirochaetia</taxon>
        <taxon>Leptospirales</taxon>
        <taxon>Leptospiraceae</taxon>
        <taxon>Leptonema</taxon>
    </lineage>
</organism>
<evidence type="ECO:0000313" key="2">
    <source>
        <dbReference type="Proteomes" id="UP000005737"/>
    </source>
</evidence>
<accession>H2CJH9</accession>
<dbReference type="EMBL" id="JH597773">
    <property type="protein sequence ID" value="EHQ07136.1"/>
    <property type="molecule type" value="Genomic_DNA"/>
</dbReference>
<reference evidence="1 2" key="1">
    <citation type="submission" date="2011-10" db="EMBL/GenBank/DDBJ databases">
        <title>The Improved High-Quality Draft genome of Leptonema illini DSM 21528.</title>
        <authorList>
            <consortium name="US DOE Joint Genome Institute (JGI-PGF)"/>
            <person name="Lucas S."/>
            <person name="Copeland A."/>
            <person name="Lapidus A."/>
            <person name="Glavina del Rio T."/>
            <person name="Dalin E."/>
            <person name="Tice H."/>
            <person name="Bruce D."/>
            <person name="Goodwin L."/>
            <person name="Pitluck S."/>
            <person name="Peters L."/>
            <person name="Mikhailova N."/>
            <person name="Held B."/>
            <person name="Kyrpides N."/>
            <person name="Mavromatis K."/>
            <person name="Ivanova N."/>
            <person name="Markowitz V."/>
            <person name="Cheng J.-F."/>
            <person name="Hugenholtz P."/>
            <person name="Woyke T."/>
            <person name="Wu D."/>
            <person name="Gronow S."/>
            <person name="Wellnitz S."/>
            <person name="Brambilla E.-M."/>
            <person name="Klenk H.-P."/>
            <person name="Eisen J.A."/>
        </authorList>
    </citation>
    <scope>NUCLEOTIDE SEQUENCE [LARGE SCALE GENOMIC DNA]</scope>
    <source>
        <strain evidence="1 2">DSM 21528</strain>
    </source>
</reference>
<protein>
    <submittedName>
        <fullName evidence="1">Acetyltransferase</fullName>
    </submittedName>
</protein>
<dbReference type="HOGENOM" id="CLU_201986_0_0_12"/>
<gene>
    <name evidence="1" type="ORF">Lepil_2461</name>
</gene>
<evidence type="ECO:0000313" key="1">
    <source>
        <dbReference type="EMBL" id="EHQ07136.1"/>
    </source>
</evidence>
<proteinExistence type="predicted"/>
<dbReference type="AlphaFoldDB" id="H2CJH9"/>
<keyword evidence="1" id="KW-0808">Transferase</keyword>
<sequence>MMQDSEIHLLKRMQKACEEAVLEGYEDAKLSGLCHEGAWECAVERLRGLKPAELLKEWQADEVHPS</sequence>
<name>H2CJH9_9LEPT</name>
<dbReference type="RefSeq" id="WP_002772868.1">
    <property type="nucleotide sequence ID" value="NZ_JH597773.1"/>
</dbReference>